<proteinExistence type="predicted"/>
<dbReference type="PROSITE" id="PS50097">
    <property type="entry name" value="BTB"/>
    <property type="match status" value="1"/>
</dbReference>
<reference evidence="3 4" key="1">
    <citation type="submission" date="2024-01" db="EMBL/GenBank/DDBJ databases">
        <authorList>
            <person name="Allen C."/>
            <person name="Tagirdzhanova G."/>
        </authorList>
    </citation>
    <scope>NUCLEOTIDE SEQUENCE [LARGE SCALE GENOMIC DNA]</scope>
</reference>
<dbReference type="SUPFAM" id="SSF54695">
    <property type="entry name" value="POZ domain"/>
    <property type="match status" value="1"/>
</dbReference>
<evidence type="ECO:0000313" key="4">
    <source>
        <dbReference type="Proteomes" id="UP001642405"/>
    </source>
</evidence>
<protein>
    <recommendedName>
        <fullName evidence="2">BTB domain-containing protein</fullName>
    </recommendedName>
</protein>
<feature type="region of interest" description="Disordered" evidence="1">
    <location>
        <begin position="291"/>
        <end position="357"/>
    </location>
</feature>
<name>A0ABP0CP32_9PEZI</name>
<feature type="compositionally biased region" description="Basic and acidic residues" evidence="1">
    <location>
        <begin position="291"/>
        <end position="312"/>
    </location>
</feature>
<feature type="domain" description="BTB" evidence="2">
    <location>
        <begin position="1"/>
        <end position="77"/>
    </location>
</feature>
<sequence>MEALLRVLVGPDHREFVVHRSLLCASSAFFRDSLDAVPPALTPNLSSSSSSSPSPASVLWLADESADVFELFVLWLYRRHAFRAVVEDAVTILAGEAEPDEVLQLLPESPSTSPPLSESLLTSASRNLSDLHWHLVRLHLFAVVVDIPVLQDAVTDALQDLYLRFDWPATPALLQFLYLEADPIAACRLRKWAVALLAWTMAAQPRTDSVDLSESSESCGSSNSSSWSSLRRLAALPGLHADYAAHRRKMQASRANVRIKNPQLRIPSNQLRREDRHFGFRQCSFHSHRRTVGEGRCPHEQARREHQNKDHTGQTVQTDQSQKHIILTSVDTQRPPFVAMHSPASSLSSNASSEPRRVDLPVWSPLSITTPGYAPLGMESTI</sequence>
<dbReference type="EMBL" id="CAWUHB010000073">
    <property type="protein sequence ID" value="CAK7233342.1"/>
    <property type="molecule type" value="Genomic_DNA"/>
</dbReference>
<dbReference type="InterPro" id="IPR000210">
    <property type="entry name" value="BTB/POZ_dom"/>
</dbReference>
<feature type="compositionally biased region" description="Low complexity" evidence="1">
    <location>
        <begin position="342"/>
        <end position="353"/>
    </location>
</feature>
<organism evidence="3 4">
    <name type="scientific">Sporothrix curviconia</name>
    <dbReference type="NCBI Taxonomy" id="1260050"/>
    <lineage>
        <taxon>Eukaryota</taxon>
        <taxon>Fungi</taxon>
        <taxon>Dikarya</taxon>
        <taxon>Ascomycota</taxon>
        <taxon>Pezizomycotina</taxon>
        <taxon>Sordariomycetes</taxon>
        <taxon>Sordariomycetidae</taxon>
        <taxon>Ophiostomatales</taxon>
        <taxon>Ophiostomataceae</taxon>
        <taxon>Sporothrix</taxon>
    </lineage>
</organism>
<gene>
    <name evidence="3" type="ORF">SCUCBS95973_008562</name>
</gene>
<dbReference type="CDD" id="cd18186">
    <property type="entry name" value="BTB_POZ_ZBTB_KLHL-like"/>
    <property type="match status" value="1"/>
</dbReference>
<dbReference type="Proteomes" id="UP001642405">
    <property type="component" value="Unassembled WGS sequence"/>
</dbReference>
<accession>A0ABP0CP32</accession>
<evidence type="ECO:0000313" key="3">
    <source>
        <dbReference type="EMBL" id="CAK7233342.1"/>
    </source>
</evidence>
<dbReference type="Gene3D" id="3.30.710.10">
    <property type="entry name" value="Potassium Channel Kv1.1, Chain A"/>
    <property type="match status" value="1"/>
</dbReference>
<comment type="caution">
    <text evidence="3">The sequence shown here is derived from an EMBL/GenBank/DDBJ whole genome shotgun (WGS) entry which is preliminary data.</text>
</comment>
<keyword evidence="4" id="KW-1185">Reference proteome</keyword>
<evidence type="ECO:0000256" key="1">
    <source>
        <dbReference type="SAM" id="MobiDB-lite"/>
    </source>
</evidence>
<dbReference type="InterPro" id="IPR011333">
    <property type="entry name" value="SKP1/BTB/POZ_sf"/>
</dbReference>
<evidence type="ECO:0000259" key="2">
    <source>
        <dbReference type="PROSITE" id="PS50097"/>
    </source>
</evidence>